<evidence type="ECO:0000313" key="2">
    <source>
        <dbReference type="EMBL" id="NBI29956.1"/>
    </source>
</evidence>
<reference evidence="2 3" key="1">
    <citation type="submission" date="2019-01" db="EMBL/GenBank/DDBJ databases">
        <title>Chengkuizengella sp. nov., isolated from deep-sea sediment of East Pacific Ocean.</title>
        <authorList>
            <person name="Yang J."/>
            <person name="Lai Q."/>
            <person name="Shao Z."/>
        </authorList>
    </citation>
    <scope>NUCLEOTIDE SEQUENCE [LARGE SCALE GENOMIC DNA]</scope>
    <source>
        <strain evidence="2 3">YPA3-1-1</strain>
    </source>
</reference>
<proteinExistence type="predicted"/>
<organism evidence="2 3">
    <name type="scientific">Chengkuizengella marina</name>
    <dbReference type="NCBI Taxonomy" id="2507566"/>
    <lineage>
        <taxon>Bacteria</taxon>
        <taxon>Bacillati</taxon>
        <taxon>Bacillota</taxon>
        <taxon>Bacilli</taxon>
        <taxon>Bacillales</taxon>
        <taxon>Paenibacillaceae</taxon>
        <taxon>Chengkuizengella</taxon>
    </lineage>
</organism>
<protein>
    <recommendedName>
        <fullName evidence="4">DUF420 domain-containing protein</fullName>
    </recommendedName>
</protein>
<feature type="transmembrane region" description="Helical" evidence="1">
    <location>
        <begin position="127"/>
        <end position="146"/>
    </location>
</feature>
<dbReference type="OrthoDB" id="2593148at2"/>
<feature type="transmembrane region" description="Helical" evidence="1">
    <location>
        <begin position="41"/>
        <end position="65"/>
    </location>
</feature>
<gene>
    <name evidence="2" type="ORF">ERL59_13410</name>
</gene>
<evidence type="ECO:0000256" key="1">
    <source>
        <dbReference type="SAM" id="Phobius"/>
    </source>
</evidence>
<accession>A0A6N9Q548</accession>
<name>A0A6N9Q548_9BACL</name>
<comment type="caution">
    <text evidence="2">The sequence shown here is derived from an EMBL/GenBank/DDBJ whole genome shotgun (WGS) entry which is preliminary data.</text>
</comment>
<evidence type="ECO:0008006" key="4">
    <source>
        <dbReference type="Google" id="ProtNLM"/>
    </source>
</evidence>
<feature type="transmembrane region" description="Helical" evidence="1">
    <location>
        <begin position="158"/>
        <end position="184"/>
    </location>
</feature>
<dbReference type="AlphaFoldDB" id="A0A6N9Q548"/>
<sequence length="189" mass="21369">MKPIISARDLAVTQAGFAALLFILMPILHWVDDSQYKWLSIFHGVGATLTVLASCYMLHLIYPLLRGKAGTVKRLKFILWLVNILTLASIITANWLYIGYRAPDGARQWFIYHHPSIHLILMEYKEFVALFPLPLGIGALWILHRFGKQMEQSTNTTISSVIAILLTLMWVCLIIGFVFGLAMVKIKGV</sequence>
<keyword evidence="3" id="KW-1185">Reference proteome</keyword>
<dbReference type="RefSeq" id="WP_160646757.1">
    <property type="nucleotide sequence ID" value="NZ_SIJB01000028.1"/>
</dbReference>
<dbReference type="Proteomes" id="UP000448943">
    <property type="component" value="Unassembled WGS sequence"/>
</dbReference>
<feature type="transmembrane region" description="Helical" evidence="1">
    <location>
        <begin position="77"/>
        <end position="98"/>
    </location>
</feature>
<keyword evidence="1" id="KW-0812">Transmembrane</keyword>
<dbReference type="EMBL" id="SIJB01000028">
    <property type="protein sequence ID" value="NBI29956.1"/>
    <property type="molecule type" value="Genomic_DNA"/>
</dbReference>
<keyword evidence="1" id="KW-0472">Membrane</keyword>
<feature type="transmembrane region" description="Helical" evidence="1">
    <location>
        <begin position="12"/>
        <end position="29"/>
    </location>
</feature>
<keyword evidence="1" id="KW-1133">Transmembrane helix</keyword>
<evidence type="ECO:0000313" key="3">
    <source>
        <dbReference type="Proteomes" id="UP000448943"/>
    </source>
</evidence>